<dbReference type="GO" id="GO:0003677">
    <property type="term" value="F:DNA binding"/>
    <property type="evidence" value="ECO:0007669"/>
    <property type="project" value="UniProtKB-KW"/>
</dbReference>
<name>A0A329LXI5_9BACL</name>
<reference evidence="5 6" key="1">
    <citation type="journal article" date="2009" name="Int. J. Syst. Evol. Microbiol.">
        <title>Paenibacillus contaminans sp. nov., isolated from a contaminated laboratory plate.</title>
        <authorList>
            <person name="Chou J.H."/>
            <person name="Lee J.H."/>
            <person name="Lin M.C."/>
            <person name="Chang P.S."/>
            <person name="Arun A.B."/>
            <person name="Young C.C."/>
            <person name="Chen W.M."/>
        </authorList>
    </citation>
    <scope>NUCLEOTIDE SEQUENCE [LARGE SCALE GENOMIC DNA]</scope>
    <source>
        <strain evidence="5 6">CKOBP-6</strain>
    </source>
</reference>
<dbReference type="GO" id="GO:0045892">
    <property type="term" value="P:negative regulation of DNA-templated transcription"/>
    <property type="evidence" value="ECO:0007669"/>
    <property type="project" value="UniProtKB-ARBA"/>
</dbReference>
<dbReference type="Pfam" id="PF00196">
    <property type="entry name" value="GerE"/>
    <property type="match status" value="1"/>
</dbReference>
<sequence length="574" mass="64161">MMEQQLLNQLQHLQDAYSNVCGLCMTITDAGGRCLTERTVPQIAAHLLAEHFLPQQQPLMHILKDVSNINKPIVYQIQSGFKIMISPIKVNGVNEAYIWAGVIIEKQNRALIQRALISGSANADQLREAVALTPDTSEGQKQAMLEKLAQMTEIASTLLHQAYLLETYDDHIHRINDFLHRECTTLQPRVLLEQMTQTLSLDFAGYAGFLENERFRITDTAGGTLYEQLNGGEFSLGEGFLGQAGLTGTMRRWEHIAWDPRTDFFTERGVHPNELICFPVKIKNKLRGVLFGGIVSEAAASPHRLALGSLLMNAFTAKLDAFLQEEMKNRQTARLSLLLEIAQAMAESVDLRTILHMLADVSVTLVQGTYACVVIKRPGESNQAHVVSKKLNAEQIEKYAKSISRRYFAKQPQALPSRTPVLLENEWSRFIFEFPLICRGEVIGVLAVGLDDAETCEQQRPFLTALSLMGEVFLQRSWADSAKDHSHNAAHPLSGIPKEAPPAMFYDSALTPREKEVLALVMKGMSNLQIAQKLFISAHTVKNHITKIYEKLGVTDRTQAMAKIYATGEQQRRA</sequence>
<dbReference type="InterPro" id="IPR018771">
    <property type="entry name" value="PocR_dom"/>
</dbReference>
<dbReference type="PRINTS" id="PR00038">
    <property type="entry name" value="HTHLUXR"/>
</dbReference>
<dbReference type="InterPro" id="IPR016032">
    <property type="entry name" value="Sig_transdc_resp-reg_C-effctor"/>
</dbReference>
<dbReference type="EMBL" id="QMFB01000032">
    <property type="protein sequence ID" value="RAV12655.1"/>
    <property type="molecule type" value="Genomic_DNA"/>
</dbReference>
<dbReference type="OrthoDB" id="9808843at2"/>
<dbReference type="CDD" id="cd06170">
    <property type="entry name" value="LuxR_C_like"/>
    <property type="match status" value="1"/>
</dbReference>
<gene>
    <name evidence="5" type="ORF">DQG23_34300</name>
</gene>
<dbReference type="Pfam" id="PF10114">
    <property type="entry name" value="PocR"/>
    <property type="match status" value="1"/>
</dbReference>
<dbReference type="InterPro" id="IPR000792">
    <property type="entry name" value="Tscrpt_reg_LuxR_C"/>
</dbReference>
<dbReference type="Gene3D" id="3.30.450.40">
    <property type="match status" value="2"/>
</dbReference>
<keyword evidence="3" id="KW-0804">Transcription</keyword>
<evidence type="ECO:0000259" key="4">
    <source>
        <dbReference type="PROSITE" id="PS50043"/>
    </source>
</evidence>
<dbReference type="AlphaFoldDB" id="A0A329LXI5"/>
<evidence type="ECO:0000256" key="2">
    <source>
        <dbReference type="ARBA" id="ARBA00023125"/>
    </source>
</evidence>
<evidence type="ECO:0000313" key="6">
    <source>
        <dbReference type="Proteomes" id="UP000250369"/>
    </source>
</evidence>
<evidence type="ECO:0000313" key="5">
    <source>
        <dbReference type="EMBL" id="RAV12655.1"/>
    </source>
</evidence>
<dbReference type="PANTHER" id="PTHR44688:SF16">
    <property type="entry name" value="DNA-BINDING TRANSCRIPTIONAL ACTIVATOR DEVR_DOSR"/>
    <property type="match status" value="1"/>
</dbReference>
<comment type="caution">
    <text evidence="5">The sequence shown here is derived from an EMBL/GenBank/DDBJ whole genome shotgun (WGS) entry which is preliminary data.</text>
</comment>
<feature type="domain" description="HTH luxR-type" evidence="4">
    <location>
        <begin position="503"/>
        <end position="568"/>
    </location>
</feature>
<proteinExistence type="predicted"/>
<dbReference type="SMART" id="SM00421">
    <property type="entry name" value="HTH_LUXR"/>
    <property type="match status" value="1"/>
</dbReference>
<evidence type="ECO:0000256" key="1">
    <source>
        <dbReference type="ARBA" id="ARBA00023015"/>
    </source>
</evidence>
<keyword evidence="2" id="KW-0238">DNA-binding</keyword>
<dbReference type="SUPFAM" id="SSF55781">
    <property type="entry name" value="GAF domain-like"/>
    <property type="match status" value="2"/>
</dbReference>
<keyword evidence="6" id="KW-1185">Reference proteome</keyword>
<dbReference type="PANTHER" id="PTHR44688">
    <property type="entry name" value="DNA-BINDING TRANSCRIPTIONAL ACTIVATOR DEVR_DOSR"/>
    <property type="match status" value="1"/>
</dbReference>
<dbReference type="SUPFAM" id="SSF46894">
    <property type="entry name" value="C-terminal effector domain of the bipartite response regulators"/>
    <property type="match status" value="1"/>
</dbReference>
<dbReference type="InterPro" id="IPR029016">
    <property type="entry name" value="GAF-like_dom_sf"/>
</dbReference>
<organism evidence="5 6">
    <name type="scientific">Paenibacillus contaminans</name>
    <dbReference type="NCBI Taxonomy" id="450362"/>
    <lineage>
        <taxon>Bacteria</taxon>
        <taxon>Bacillati</taxon>
        <taxon>Bacillota</taxon>
        <taxon>Bacilli</taxon>
        <taxon>Bacillales</taxon>
        <taxon>Paenibacillaceae</taxon>
        <taxon>Paenibacillus</taxon>
    </lineage>
</organism>
<dbReference type="InterPro" id="IPR036388">
    <property type="entry name" value="WH-like_DNA-bd_sf"/>
</dbReference>
<dbReference type="PROSITE" id="PS50043">
    <property type="entry name" value="HTH_LUXR_2"/>
    <property type="match status" value="1"/>
</dbReference>
<dbReference type="Proteomes" id="UP000250369">
    <property type="component" value="Unassembled WGS sequence"/>
</dbReference>
<keyword evidence="1" id="KW-0805">Transcription regulation</keyword>
<protein>
    <recommendedName>
        <fullName evidence="4">HTH luxR-type domain-containing protein</fullName>
    </recommendedName>
</protein>
<dbReference type="RefSeq" id="WP_113035545.1">
    <property type="nucleotide sequence ID" value="NZ_QMFB01000032.1"/>
</dbReference>
<dbReference type="Gene3D" id="1.10.10.10">
    <property type="entry name" value="Winged helix-like DNA-binding domain superfamily/Winged helix DNA-binding domain"/>
    <property type="match status" value="1"/>
</dbReference>
<evidence type="ECO:0000256" key="3">
    <source>
        <dbReference type="ARBA" id="ARBA00023163"/>
    </source>
</evidence>
<accession>A0A329LXI5</accession>